<dbReference type="Ensembl" id="ENSFHET00000029284.1">
    <property type="protein sequence ID" value="ENSFHEP00000019918.1"/>
    <property type="gene ID" value="ENSFHEG00000021815.1"/>
</dbReference>
<dbReference type="FunFam" id="3.30.160.60:FF:000557">
    <property type="entry name" value="zinc finger and SCAN domain-containing protein 29"/>
    <property type="match status" value="1"/>
</dbReference>
<feature type="domain" description="C2H2-type" evidence="14">
    <location>
        <begin position="357"/>
        <end position="384"/>
    </location>
</feature>
<evidence type="ECO:0000256" key="5">
    <source>
        <dbReference type="ARBA" id="ARBA00022737"/>
    </source>
</evidence>
<dbReference type="InterPro" id="IPR050331">
    <property type="entry name" value="Zinc_finger"/>
</dbReference>
<dbReference type="PROSITE" id="PS00028">
    <property type="entry name" value="ZINC_FINGER_C2H2_1"/>
    <property type="match status" value="7"/>
</dbReference>
<dbReference type="PROSITE" id="PS50157">
    <property type="entry name" value="ZINC_FINGER_C2H2_2"/>
    <property type="match status" value="7"/>
</dbReference>
<evidence type="ECO:0000256" key="9">
    <source>
        <dbReference type="ARBA" id="ARBA00023125"/>
    </source>
</evidence>
<accession>A0A3Q2Q0I7</accession>
<dbReference type="SMART" id="SM00355">
    <property type="entry name" value="ZnF_C2H2"/>
    <property type="match status" value="7"/>
</dbReference>
<dbReference type="Proteomes" id="UP000265000">
    <property type="component" value="Unplaced"/>
</dbReference>
<feature type="region of interest" description="Disordered" evidence="13">
    <location>
        <begin position="200"/>
        <end position="232"/>
    </location>
</feature>
<feature type="domain" description="C2H2-type" evidence="14">
    <location>
        <begin position="385"/>
        <end position="412"/>
    </location>
</feature>
<comment type="similarity">
    <text evidence="3">Belongs to the krueppel C2H2-type zinc-finger protein family.</text>
</comment>
<evidence type="ECO:0000256" key="4">
    <source>
        <dbReference type="ARBA" id="ARBA00022723"/>
    </source>
</evidence>
<keyword evidence="7" id="KW-0862">Zinc</keyword>
<dbReference type="PANTHER" id="PTHR16515">
    <property type="entry name" value="PR DOMAIN ZINC FINGER PROTEIN"/>
    <property type="match status" value="1"/>
</dbReference>
<dbReference type="InterPro" id="IPR036236">
    <property type="entry name" value="Znf_C2H2_sf"/>
</dbReference>
<proteinExistence type="inferred from homology"/>
<keyword evidence="10" id="KW-0804">Transcription</keyword>
<dbReference type="GO" id="GO:0008270">
    <property type="term" value="F:zinc ion binding"/>
    <property type="evidence" value="ECO:0007669"/>
    <property type="project" value="UniProtKB-KW"/>
</dbReference>
<evidence type="ECO:0000256" key="2">
    <source>
        <dbReference type="ARBA" id="ARBA00004123"/>
    </source>
</evidence>
<evidence type="ECO:0000256" key="13">
    <source>
        <dbReference type="SAM" id="MobiDB-lite"/>
    </source>
</evidence>
<evidence type="ECO:0000313" key="15">
    <source>
        <dbReference type="Ensembl" id="ENSFHEP00000019918.1"/>
    </source>
</evidence>
<feature type="domain" description="C2H2-type" evidence="14">
    <location>
        <begin position="413"/>
        <end position="437"/>
    </location>
</feature>
<evidence type="ECO:0000256" key="10">
    <source>
        <dbReference type="ARBA" id="ARBA00023163"/>
    </source>
</evidence>
<sequence length="437" mass="49784">MSAIKQDVLAVQFILDQKEISALDQNDTESLKINGGAEEPEPTRVKGEEYGSEPLQILMKEDQKVLKQETDTLTGTVSASLEIKEEPEELELNHIKEDYCESEPKWMVKIEVEGISQDENQDVLKQETDTTIETDSGSLGIKEEPEELELKQVKEEEHGDQDVLKQETDTLTLTASDKTDHQHPELNGNQFIFQNVPKAEHQEIKTHEASESSRDELQQNRSKCQDDNVKKGIKDRKIHKRKKCKQCEVCSKSFKFTCELTAHMRTHTGEKPFSCVTCGKSFSRSSHLSTHLRAHTGEKPYSCMGCGKSFSHRSNFSAHLRAHTGEKPFSCTICGKDFNQKSNLNTHMRTHTEDRPFSCLTCGKGFRNKCHLNSHMRSHTGEKPFSCKTCGQVYSHKCHLNRHMRSHTGERPFPCTTCGKRFLHKSSLTKHVRTHTK</sequence>
<dbReference type="GeneTree" id="ENSGT01150000286959"/>
<evidence type="ECO:0000256" key="12">
    <source>
        <dbReference type="PROSITE-ProRule" id="PRU00042"/>
    </source>
</evidence>
<dbReference type="SUPFAM" id="SSF57667">
    <property type="entry name" value="beta-beta-alpha zinc fingers"/>
    <property type="match status" value="4"/>
</dbReference>
<evidence type="ECO:0000256" key="3">
    <source>
        <dbReference type="ARBA" id="ARBA00006991"/>
    </source>
</evidence>
<dbReference type="OrthoDB" id="4748970at2759"/>
<feature type="domain" description="C2H2-type" evidence="14">
    <location>
        <begin position="245"/>
        <end position="272"/>
    </location>
</feature>
<evidence type="ECO:0000313" key="16">
    <source>
        <dbReference type="Proteomes" id="UP000265000"/>
    </source>
</evidence>
<dbReference type="Pfam" id="PF00096">
    <property type="entry name" value="zf-C2H2"/>
    <property type="match status" value="7"/>
</dbReference>
<evidence type="ECO:0000256" key="6">
    <source>
        <dbReference type="ARBA" id="ARBA00022771"/>
    </source>
</evidence>
<dbReference type="STRING" id="8078.ENSFHEP00000019918"/>
<keyword evidence="6 12" id="KW-0863">Zinc-finger</keyword>
<dbReference type="GO" id="GO:0005634">
    <property type="term" value="C:nucleus"/>
    <property type="evidence" value="ECO:0007669"/>
    <property type="project" value="UniProtKB-SubCell"/>
</dbReference>
<comment type="function">
    <text evidence="1">May be involved in transcriptional regulation.</text>
</comment>
<keyword evidence="11" id="KW-0539">Nucleus</keyword>
<evidence type="ECO:0000256" key="1">
    <source>
        <dbReference type="ARBA" id="ARBA00003767"/>
    </source>
</evidence>
<dbReference type="GO" id="GO:0010468">
    <property type="term" value="P:regulation of gene expression"/>
    <property type="evidence" value="ECO:0007669"/>
    <property type="project" value="TreeGrafter"/>
</dbReference>
<dbReference type="FunFam" id="3.30.160.60:FF:000097">
    <property type="entry name" value="Zinc finger protein"/>
    <property type="match status" value="1"/>
</dbReference>
<dbReference type="FunFam" id="3.30.160.60:FF:001249">
    <property type="entry name" value="CTCF"/>
    <property type="match status" value="1"/>
</dbReference>
<comment type="subcellular location">
    <subcellularLocation>
        <location evidence="2">Nucleus</location>
    </subcellularLocation>
</comment>
<keyword evidence="9" id="KW-0238">DNA-binding</keyword>
<feature type="region of interest" description="Disordered" evidence="13">
    <location>
        <begin position="127"/>
        <end position="146"/>
    </location>
</feature>
<dbReference type="Gene3D" id="3.30.160.60">
    <property type="entry name" value="Classic Zinc Finger"/>
    <property type="match status" value="7"/>
</dbReference>
<feature type="domain" description="C2H2-type" evidence="14">
    <location>
        <begin position="273"/>
        <end position="300"/>
    </location>
</feature>
<evidence type="ECO:0000256" key="8">
    <source>
        <dbReference type="ARBA" id="ARBA00023015"/>
    </source>
</evidence>
<dbReference type="GO" id="GO:0003677">
    <property type="term" value="F:DNA binding"/>
    <property type="evidence" value="ECO:0007669"/>
    <property type="project" value="UniProtKB-KW"/>
</dbReference>
<dbReference type="FunFam" id="3.30.160.60:FF:001158">
    <property type="entry name" value="zinc finger protein 22"/>
    <property type="match status" value="1"/>
</dbReference>
<keyword evidence="16" id="KW-1185">Reference proteome</keyword>
<dbReference type="AlphaFoldDB" id="A0A3Q2Q0I7"/>
<dbReference type="FunFam" id="3.30.160.60:FF:001311">
    <property type="entry name" value="Zinc finger protein 668"/>
    <property type="match status" value="1"/>
</dbReference>
<keyword evidence="8" id="KW-0805">Transcription regulation</keyword>
<dbReference type="GeneID" id="105933348"/>
<feature type="domain" description="C2H2-type" evidence="14">
    <location>
        <begin position="301"/>
        <end position="328"/>
    </location>
</feature>
<feature type="region of interest" description="Disordered" evidence="13">
    <location>
        <begin position="31"/>
        <end position="51"/>
    </location>
</feature>
<dbReference type="FunFam" id="3.30.160.60:FF:001111">
    <property type="entry name" value="Zinc finger protein 92 homolog"/>
    <property type="match status" value="1"/>
</dbReference>
<reference evidence="15" key="1">
    <citation type="submission" date="2025-08" db="UniProtKB">
        <authorList>
            <consortium name="Ensembl"/>
        </authorList>
    </citation>
    <scope>IDENTIFICATION</scope>
</reference>
<evidence type="ECO:0000259" key="14">
    <source>
        <dbReference type="PROSITE" id="PS50157"/>
    </source>
</evidence>
<reference evidence="15" key="2">
    <citation type="submission" date="2025-09" db="UniProtKB">
        <authorList>
            <consortium name="Ensembl"/>
        </authorList>
    </citation>
    <scope>IDENTIFICATION</scope>
</reference>
<evidence type="ECO:0000256" key="7">
    <source>
        <dbReference type="ARBA" id="ARBA00022833"/>
    </source>
</evidence>
<dbReference type="PANTHER" id="PTHR16515:SF49">
    <property type="entry name" value="GASTRULA ZINC FINGER PROTEIN XLCGF49.1-LIKE-RELATED"/>
    <property type="match status" value="1"/>
</dbReference>
<evidence type="ECO:0000256" key="11">
    <source>
        <dbReference type="ARBA" id="ARBA00023242"/>
    </source>
</evidence>
<keyword evidence="5" id="KW-0677">Repeat</keyword>
<protein>
    <submittedName>
        <fullName evidence="15">Zinc finger protein 37-like</fullName>
    </submittedName>
</protein>
<organism evidence="15 16">
    <name type="scientific">Fundulus heteroclitus</name>
    <name type="common">Killifish</name>
    <name type="synonym">Mummichog</name>
    <dbReference type="NCBI Taxonomy" id="8078"/>
    <lineage>
        <taxon>Eukaryota</taxon>
        <taxon>Metazoa</taxon>
        <taxon>Chordata</taxon>
        <taxon>Craniata</taxon>
        <taxon>Vertebrata</taxon>
        <taxon>Euteleostomi</taxon>
        <taxon>Actinopterygii</taxon>
        <taxon>Neopterygii</taxon>
        <taxon>Teleostei</taxon>
        <taxon>Neoteleostei</taxon>
        <taxon>Acanthomorphata</taxon>
        <taxon>Ovalentaria</taxon>
        <taxon>Atherinomorphae</taxon>
        <taxon>Cyprinodontiformes</taxon>
        <taxon>Fundulidae</taxon>
        <taxon>Fundulus</taxon>
    </lineage>
</organism>
<keyword evidence="4" id="KW-0479">Metal-binding</keyword>
<feature type="domain" description="C2H2-type" evidence="14">
    <location>
        <begin position="329"/>
        <end position="356"/>
    </location>
</feature>
<dbReference type="InterPro" id="IPR013087">
    <property type="entry name" value="Znf_C2H2_type"/>
</dbReference>
<name>A0A3Q2Q0I7_FUNHE</name>